<gene>
    <name evidence="2" type="ORF">DILT_LOCUS18584</name>
</gene>
<dbReference type="Pfam" id="PF08385">
    <property type="entry name" value="DHC_N1"/>
    <property type="match status" value="1"/>
</dbReference>
<feature type="domain" description="Dynein heavy chain tail" evidence="1">
    <location>
        <begin position="1"/>
        <end position="83"/>
    </location>
</feature>
<sequence>MARVLAEFEALYYHNWYDRVQKQEGGMNVPLLTRNPETGCFHVNLDFGVITVIQDAKHIHALGLPIPDSTMRLLILEREMKLFVGR</sequence>
<accession>A0A3P7RLE6</accession>
<name>A0A3P7RLE6_DIBLA</name>
<dbReference type="AlphaFoldDB" id="A0A3P7RLE6"/>
<evidence type="ECO:0000313" key="3">
    <source>
        <dbReference type="Proteomes" id="UP000281553"/>
    </source>
</evidence>
<reference evidence="2 3" key="1">
    <citation type="submission" date="2018-11" db="EMBL/GenBank/DDBJ databases">
        <authorList>
            <consortium name="Pathogen Informatics"/>
        </authorList>
    </citation>
    <scope>NUCLEOTIDE SEQUENCE [LARGE SCALE GENOMIC DNA]</scope>
</reference>
<dbReference type="Proteomes" id="UP000281553">
    <property type="component" value="Unassembled WGS sequence"/>
</dbReference>
<evidence type="ECO:0000313" key="2">
    <source>
        <dbReference type="EMBL" id="VDN41579.1"/>
    </source>
</evidence>
<evidence type="ECO:0000259" key="1">
    <source>
        <dbReference type="Pfam" id="PF08385"/>
    </source>
</evidence>
<organism evidence="2 3">
    <name type="scientific">Dibothriocephalus latus</name>
    <name type="common">Fish tapeworm</name>
    <name type="synonym">Diphyllobothrium latum</name>
    <dbReference type="NCBI Taxonomy" id="60516"/>
    <lineage>
        <taxon>Eukaryota</taxon>
        <taxon>Metazoa</taxon>
        <taxon>Spiralia</taxon>
        <taxon>Lophotrochozoa</taxon>
        <taxon>Platyhelminthes</taxon>
        <taxon>Cestoda</taxon>
        <taxon>Eucestoda</taxon>
        <taxon>Diphyllobothriidea</taxon>
        <taxon>Diphyllobothriidae</taxon>
        <taxon>Dibothriocephalus</taxon>
    </lineage>
</organism>
<protein>
    <recommendedName>
        <fullName evidence="1">Dynein heavy chain tail domain-containing protein</fullName>
    </recommendedName>
</protein>
<dbReference type="EMBL" id="UYRU01101868">
    <property type="protein sequence ID" value="VDN41579.1"/>
    <property type="molecule type" value="Genomic_DNA"/>
</dbReference>
<dbReference type="InterPro" id="IPR013594">
    <property type="entry name" value="Dynein_heavy_tail"/>
</dbReference>
<proteinExistence type="predicted"/>
<keyword evidence="3" id="KW-1185">Reference proteome</keyword>